<organism evidence="1">
    <name type="scientific">Escherichia coli</name>
    <dbReference type="NCBI Taxonomy" id="562"/>
    <lineage>
        <taxon>Bacteria</taxon>
        <taxon>Pseudomonadati</taxon>
        <taxon>Pseudomonadota</taxon>
        <taxon>Gammaproteobacteria</taxon>
        <taxon>Enterobacterales</taxon>
        <taxon>Enterobacteriaceae</taxon>
        <taxon>Escherichia</taxon>
    </lineage>
</organism>
<protein>
    <submittedName>
        <fullName evidence="1">ArdK family transcriptional regulator</fullName>
    </submittedName>
</protein>
<evidence type="ECO:0000313" key="1">
    <source>
        <dbReference type="EMBL" id="UYA94314.1"/>
    </source>
</evidence>
<sequence length="97" mass="11174">MAQKNRISETEWKQLRRKWLPLIIPQTDIGYSVRFVKAGEIIRRSHASRLFQQKISAPLSESGRFVPEHHSLKAENGEPLKLVQVWIPAKASGLKLF</sequence>
<dbReference type="RefSeq" id="WP_263432594.1">
    <property type="nucleotide sequence ID" value="NZ_CP104950.1"/>
</dbReference>
<keyword evidence="1" id="KW-0614">Plasmid</keyword>
<geneLocation type="plasmid" evidence="1">
    <name>pEC32446-KPC2</name>
</geneLocation>
<name>A0A9Q9T180_ECOLX</name>
<dbReference type="AlphaFoldDB" id="A0A9Q9T180"/>
<gene>
    <name evidence="1" type="ORF">KKS20_p00410</name>
</gene>
<proteinExistence type="predicted"/>
<reference evidence="1" key="1">
    <citation type="submission" date="2022-09" db="EMBL/GenBank/DDBJ databases">
        <title>Emergence of IncN[pMLST15] plasmids harboring a novel non-Tn4401-elements driving KPC-2 carbapenem-resistance.</title>
        <authorList>
            <person name="Yao Y."/>
            <person name="Falgenhauer L."/>
            <person name="Falgenhauer J."/>
            <person name="Imirzalioglu C."/>
            <person name="Chakraborty T."/>
        </authorList>
    </citation>
    <scope>NUCLEOTIDE SEQUENCE</scope>
    <source>
        <strain evidence="1">NRZ-32446</strain>
        <plasmid evidence="1">pEC32446-KPC2</plasmid>
    </source>
</reference>
<dbReference type="EMBL" id="CP104950">
    <property type="protein sequence ID" value="UYA94314.1"/>
    <property type="molecule type" value="Genomic_DNA"/>
</dbReference>
<accession>A0A9Q9T180</accession>